<dbReference type="GO" id="GO:0030295">
    <property type="term" value="F:protein kinase activator activity"/>
    <property type="evidence" value="ECO:0007669"/>
    <property type="project" value="TreeGrafter"/>
</dbReference>
<evidence type="ECO:0000256" key="7">
    <source>
        <dbReference type="ARBA" id="ARBA00023012"/>
    </source>
</evidence>
<dbReference type="AlphaFoldDB" id="A0A6J4KWU1"/>
<dbReference type="InterPro" id="IPR036890">
    <property type="entry name" value="HATPase_C_sf"/>
</dbReference>
<dbReference type="Gene3D" id="1.10.287.130">
    <property type="match status" value="1"/>
</dbReference>
<sequence length="359" mass="39558">MQVYHWLSRIPFLQRYSRKFLFVAFAGLQVPLLGMAGFTFLFPHAGLTAGQWLALLGGLTLLATTATLTLLNALTRPVHLAKDALETYLYTQAVTELPVHYRDEAGLLMQDVQHAMAALEKLLAEKKDTFHLLSHELREPARAVLAVMEQMRHEQNPRELERHFTHIGQLLAGQLDQMNRMLRVLQSDETGYLEVEKNPIPFGDVLQTALYELEGSVMRKGLAMDLQFASDLVVAVEKKSFGQVLYHVVGNAIKSSETGGLITVTAHTHGGNVVITVSDEGVGFRPSLAETLFERFSRRNPGPANVPADGADFHLCRKTMRRHGGDIHANSPGQGRGAVFTLTLPAAVPVPTAPVVRMA</sequence>
<dbReference type="EMBL" id="CADCTQ010000549">
    <property type="protein sequence ID" value="CAA9316542.1"/>
    <property type="molecule type" value="Genomic_DNA"/>
</dbReference>
<dbReference type="PROSITE" id="PS50109">
    <property type="entry name" value="HIS_KIN"/>
    <property type="match status" value="1"/>
</dbReference>
<dbReference type="PANTHER" id="PTHR42878:SF7">
    <property type="entry name" value="SENSOR HISTIDINE KINASE GLRK"/>
    <property type="match status" value="1"/>
</dbReference>
<keyword evidence="8" id="KW-0472">Membrane</keyword>
<dbReference type="Pfam" id="PF02518">
    <property type="entry name" value="HATPase_c"/>
    <property type="match status" value="1"/>
</dbReference>
<evidence type="ECO:0000256" key="3">
    <source>
        <dbReference type="ARBA" id="ARBA00022679"/>
    </source>
</evidence>
<dbReference type="GO" id="GO:0000156">
    <property type="term" value="F:phosphorelay response regulator activity"/>
    <property type="evidence" value="ECO:0007669"/>
    <property type="project" value="TreeGrafter"/>
</dbReference>
<keyword evidence="6" id="KW-0067">ATP-binding</keyword>
<comment type="catalytic activity">
    <reaction evidence="1">
        <text>ATP + protein L-histidine = ADP + protein N-phospho-L-histidine.</text>
        <dbReference type="EC" id="2.7.13.3"/>
    </reaction>
</comment>
<dbReference type="GO" id="GO:0000155">
    <property type="term" value="F:phosphorelay sensor kinase activity"/>
    <property type="evidence" value="ECO:0007669"/>
    <property type="project" value="InterPro"/>
</dbReference>
<feature type="domain" description="Histidine kinase" evidence="9">
    <location>
        <begin position="132"/>
        <end position="348"/>
    </location>
</feature>
<dbReference type="InterPro" id="IPR004358">
    <property type="entry name" value="Sig_transdc_His_kin-like_C"/>
</dbReference>
<accession>A0A6J4KWU1</accession>
<dbReference type="InterPro" id="IPR005467">
    <property type="entry name" value="His_kinase_dom"/>
</dbReference>
<dbReference type="GO" id="GO:0005524">
    <property type="term" value="F:ATP binding"/>
    <property type="evidence" value="ECO:0007669"/>
    <property type="project" value="UniProtKB-KW"/>
</dbReference>
<gene>
    <name evidence="10" type="ORF">AVDCRST_MAG56-6656</name>
</gene>
<keyword evidence="7" id="KW-0902">Two-component regulatory system</keyword>
<evidence type="ECO:0000256" key="2">
    <source>
        <dbReference type="ARBA" id="ARBA00012438"/>
    </source>
</evidence>
<dbReference type="SUPFAM" id="SSF47384">
    <property type="entry name" value="Homodimeric domain of signal transducing histidine kinase"/>
    <property type="match status" value="1"/>
</dbReference>
<dbReference type="InterPro" id="IPR036097">
    <property type="entry name" value="HisK_dim/P_sf"/>
</dbReference>
<evidence type="ECO:0000256" key="4">
    <source>
        <dbReference type="ARBA" id="ARBA00022741"/>
    </source>
</evidence>
<keyword evidence="5" id="KW-0418">Kinase</keyword>
<name>A0A6J4KWU1_9SPHI</name>
<proteinExistence type="predicted"/>
<evidence type="ECO:0000313" key="10">
    <source>
        <dbReference type="EMBL" id="CAA9316542.1"/>
    </source>
</evidence>
<dbReference type="SUPFAM" id="SSF55874">
    <property type="entry name" value="ATPase domain of HSP90 chaperone/DNA topoisomerase II/histidine kinase"/>
    <property type="match status" value="1"/>
</dbReference>
<evidence type="ECO:0000259" key="9">
    <source>
        <dbReference type="PROSITE" id="PS50109"/>
    </source>
</evidence>
<dbReference type="InterPro" id="IPR003594">
    <property type="entry name" value="HATPase_dom"/>
</dbReference>
<feature type="transmembrane region" description="Helical" evidence="8">
    <location>
        <begin position="20"/>
        <end position="40"/>
    </location>
</feature>
<dbReference type="PANTHER" id="PTHR42878">
    <property type="entry name" value="TWO-COMPONENT HISTIDINE KINASE"/>
    <property type="match status" value="1"/>
</dbReference>
<dbReference type="InterPro" id="IPR050351">
    <property type="entry name" value="BphY/WalK/GraS-like"/>
</dbReference>
<dbReference type="SMART" id="SM00387">
    <property type="entry name" value="HATPase_c"/>
    <property type="match status" value="1"/>
</dbReference>
<evidence type="ECO:0000256" key="8">
    <source>
        <dbReference type="SAM" id="Phobius"/>
    </source>
</evidence>
<keyword evidence="8" id="KW-1133">Transmembrane helix</keyword>
<dbReference type="PRINTS" id="PR00344">
    <property type="entry name" value="BCTRLSENSOR"/>
</dbReference>
<evidence type="ECO:0000256" key="5">
    <source>
        <dbReference type="ARBA" id="ARBA00022777"/>
    </source>
</evidence>
<organism evidence="10">
    <name type="scientific">uncultured Cytophagales bacterium</name>
    <dbReference type="NCBI Taxonomy" id="158755"/>
    <lineage>
        <taxon>Bacteria</taxon>
        <taxon>Pseudomonadati</taxon>
        <taxon>Bacteroidota</taxon>
        <taxon>Sphingobacteriia</taxon>
        <taxon>Sphingobacteriales</taxon>
        <taxon>environmental samples</taxon>
    </lineage>
</organism>
<keyword evidence="4" id="KW-0547">Nucleotide-binding</keyword>
<feature type="transmembrane region" description="Helical" evidence="8">
    <location>
        <begin position="52"/>
        <end position="74"/>
    </location>
</feature>
<dbReference type="Gene3D" id="3.30.565.10">
    <property type="entry name" value="Histidine kinase-like ATPase, C-terminal domain"/>
    <property type="match status" value="1"/>
</dbReference>
<keyword evidence="3" id="KW-0808">Transferase</keyword>
<evidence type="ECO:0000256" key="1">
    <source>
        <dbReference type="ARBA" id="ARBA00000085"/>
    </source>
</evidence>
<protein>
    <recommendedName>
        <fullName evidence="2">histidine kinase</fullName>
        <ecNumber evidence="2">2.7.13.3</ecNumber>
    </recommendedName>
</protein>
<evidence type="ECO:0000256" key="6">
    <source>
        <dbReference type="ARBA" id="ARBA00022840"/>
    </source>
</evidence>
<keyword evidence="8" id="KW-0812">Transmembrane</keyword>
<dbReference type="EC" id="2.7.13.3" evidence="2"/>
<dbReference type="GO" id="GO:0007234">
    <property type="term" value="P:osmosensory signaling via phosphorelay pathway"/>
    <property type="evidence" value="ECO:0007669"/>
    <property type="project" value="TreeGrafter"/>
</dbReference>
<reference evidence="10" key="1">
    <citation type="submission" date="2020-02" db="EMBL/GenBank/DDBJ databases">
        <authorList>
            <person name="Meier V. D."/>
        </authorList>
    </citation>
    <scope>NUCLEOTIDE SEQUENCE</scope>
    <source>
        <strain evidence="10">AVDCRST_MAG56</strain>
    </source>
</reference>